<protein>
    <recommendedName>
        <fullName evidence="4">Integral membrane protein</fullName>
    </recommendedName>
</protein>
<comment type="caution">
    <text evidence="2">The sequence shown here is derived from an EMBL/GenBank/DDBJ whole genome shotgun (WGS) entry which is preliminary data.</text>
</comment>
<evidence type="ECO:0000313" key="3">
    <source>
        <dbReference type="Proteomes" id="UP000733379"/>
    </source>
</evidence>
<evidence type="ECO:0000313" key="2">
    <source>
        <dbReference type="EMBL" id="MBU3068176.1"/>
    </source>
</evidence>
<proteinExistence type="predicted"/>
<dbReference type="RefSeq" id="WP_215924433.1">
    <property type="nucleotide sequence ID" value="NZ_JAHKNI010000035.1"/>
</dbReference>
<keyword evidence="1" id="KW-0812">Transmembrane</keyword>
<accession>A0ABS6BEE6</accession>
<name>A0ABS6BEE6_9NOCA</name>
<reference evidence="2 3" key="1">
    <citation type="submission" date="2021-06" db="EMBL/GenBank/DDBJ databases">
        <title>Actinomycetes sequencing.</title>
        <authorList>
            <person name="Shan Q."/>
        </authorList>
    </citation>
    <scope>NUCLEOTIDE SEQUENCE [LARGE SCALE GENOMIC DNA]</scope>
    <source>
        <strain evidence="2 3">NEAU-G5</strain>
    </source>
</reference>
<feature type="transmembrane region" description="Helical" evidence="1">
    <location>
        <begin position="81"/>
        <end position="100"/>
    </location>
</feature>
<keyword evidence="1" id="KW-0472">Membrane</keyword>
<evidence type="ECO:0000256" key="1">
    <source>
        <dbReference type="SAM" id="Phobius"/>
    </source>
</evidence>
<sequence>MTPTQAMASTAARRIVVGIIADGVVKVLLGAAFVIGAARLGHLLDVPAWLMVVSGVALLIGGGMEIRYVHSRPMRTYTRLMVAYDSGWVLATLAGLLMAWRGNSAGGEVWIGYQLAAPIALAALLIIATPVQTTSGTRAEDSAH</sequence>
<feature type="transmembrane region" description="Helical" evidence="1">
    <location>
        <begin position="15"/>
        <end position="36"/>
    </location>
</feature>
<keyword evidence="3" id="KW-1185">Reference proteome</keyword>
<dbReference type="Proteomes" id="UP000733379">
    <property type="component" value="Unassembled WGS sequence"/>
</dbReference>
<keyword evidence="1" id="KW-1133">Transmembrane helix</keyword>
<evidence type="ECO:0008006" key="4">
    <source>
        <dbReference type="Google" id="ProtNLM"/>
    </source>
</evidence>
<feature type="transmembrane region" description="Helical" evidence="1">
    <location>
        <begin position="112"/>
        <end position="131"/>
    </location>
</feature>
<gene>
    <name evidence="2" type="ORF">KO481_42510</name>
</gene>
<organism evidence="2 3">
    <name type="scientific">Nocardia albiluteola</name>
    <dbReference type="NCBI Taxonomy" id="2842303"/>
    <lineage>
        <taxon>Bacteria</taxon>
        <taxon>Bacillati</taxon>
        <taxon>Actinomycetota</taxon>
        <taxon>Actinomycetes</taxon>
        <taxon>Mycobacteriales</taxon>
        <taxon>Nocardiaceae</taxon>
        <taxon>Nocardia</taxon>
    </lineage>
</organism>
<dbReference type="EMBL" id="JAHKNI010000035">
    <property type="protein sequence ID" value="MBU3068176.1"/>
    <property type="molecule type" value="Genomic_DNA"/>
</dbReference>
<feature type="transmembrane region" description="Helical" evidence="1">
    <location>
        <begin position="48"/>
        <end position="69"/>
    </location>
</feature>